<accession>A0AAV4T1B2</accession>
<evidence type="ECO:0008006" key="4">
    <source>
        <dbReference type="Google" id="ProtNLM"/>
    </source>
</evidence>
<dbReference type="Proteomes" id="UP001054837">
    <property type="component" value="Unassembled WGS sequence"/>
</dbReference>
<sequence length="99" mass="11063">MNACVAKSPRCLVAIKAPLIIAPFSVHCTPPPTPFSMREEGGATFRTRPGGRNTKKGEGKGLIYFQKERESLGQLRFRNSFNRTITLCVSPFRSHGRRK</sequence>
<proteinExistence type="predicted"/>
<reference evidence="2 3" key="1">
    <citation type="submission" date="2021-06" db="EMBL/GenBank/DDBJ databases">
        <title>Caerostris darwini draft genome.</title>
        <authorList>
            <person name="Kono N."/>
            <person name="Arakawa K."/>
        </authorList>
    </citation>
    <scope>NUCLEOTIDE SEQUENCE [LARGE SCALE GENOMIC DNA]</scope>
</reference>
<organism evidence="2 3">
    <name type="scientific">Caerostris darwini</name>
    <dbReference type="NCBI Taxonomy" id="1538125"/>
    <lineage>
        <taxon>Eukaryota</taxon>
        <taxon>Metazoa</taxon>
        <taxon>Ecdysozoa</taxon>
        <taxon>Arthropoda</taxon>
        <taxon>Chelicerata</taxon>
        <taxon>Arachnida</taxon>
        <taxon>Araneae</taxon>
        <taxon>Araneomorphae</taxon>
        <taxon>Entelegynae</taxon>
        <taxon>Araneoidea</taxon>
        <taxon>Araneidae</taxon>
        <taxon>Caerostris</taxon>
    </lineage>
</organism>
<gene>
    <name evidence="2" type="ORF">CDAR_57881</name>
</gene>
<feature type="region of interest" description="Disordered" evidence="1">
    <location>
        <begin position="35"/>
        <end position="58"/>
    </location>
</feature>
<name>A0AAV4T1B2_9ARAC</name>
<comment type="caution">
    <text evidence="2">The sequence shown here is derived from an EMBL/GenBank/DDBJ whole genome shotgun (WGS) entry which is preliminary data.</text>
</comment>
<dbReference type="EMBL" id="BPLQ01008714">
    <property type="protein sequence ID" value="GIY39056.1"/>
    <property type="molecule type" value="Genomic_DNA"/>
</dbReference>
<evidence type="ECO:0000256" key="1">
    <source>
        <dbReference type="SAM" id="MobiDB-lite"/>
    </source>
</evidence>
<evidence type="ECO:0000313" key="3">
    <source>
        <dbReference type="Proteomes" id="UP001054837"/>
    </source>
</evidence>
<dbReference type="AlphaFoldDB" id="A0AAV4T1B2"/>
<protein>
    <recommendedName>
        <fullName evidence="4">Secreted protein</fullName>
    </recommendedName>
</protein>
<keyword evidence="3" id="KW-1185">Reference proteome</keyword>
<evidence type="ECO:0000313" key="2">
    <source>
        <dbReference type="EMBL" id="GIY39056.1"/>
    </source>
</evidence>